<protein>
    <submittedName>
        <fullName evidence="1">Uncharacterized protein</fullName>
    </submittedName>
</protein>
<accession>A0A117IV77</accession>
<dbReference type="STRING" id="936756.ATE80_25435"/>
<proteinExistence type="predicted"/>
<name>A0A117IV77_9ACTN</name>
<organism evidence="1 2">
    <name type="scientific">Streptomyces kanasensis</name>
    <dbReference type="NCBI Taxonomy" id="936756"/>
    <lineage>
        <taxon>Bacteria</taxon>
        <taxon>Bacillati</taxon>
        <taxon>Actinomycetota</taxon>
        <taxon>Actinomycetes</taxon>
        <taxon>Kitasatosporales</taxon>
        <taxon>Streptomycetaceae</taxon>
        <taxon>Streptomyces</taxon>
    </lineage>
</organism>
<evidence type="ECO:0000313" key="2">
    <source>
        <dbReference type="Proteomes" id="UP000054011"/>
    </source>
</evidence>
<dbReference type="AlphaFoldDB" id="A0A117IV77"/>
<dbReference type="Proteomes" id="UP000054011">
    <property type="component" value="Unassembled WGS sequence"/>
</dbReference>
<sequence>MKSRPTQYGATPAPAQDHKDLNDIAQRYDSIVKRARETVGRDVSEPDILAALRVVRTLRDKLKEDELHLIDLARLKKVTWARIADALELSGRQAAERRRLQLSQAATRFDGSEPRTQSERVEVAREERRRRTEREWAYANRERIRRTVIALAAIENLQERADRSAEAQVMTAPITYPSKPHQMTWPQALTQALAEQDRFRLAPQDQVPTSPDDDPMEEWHIERREAQIAHTMIGLLRYAASSRYVDLADHPQLLEAIRTLCDEFEHKRRRH</sequence>
<dbReference type="EMBL" id="LNSV01000092">
    <property type="protein sequence ID" value="KUH36128.1"/>
    <property type="molecule type" value="Genomic_DNA"/>
</dbReference>
<evidence type="ECO:0000313" key="1">
    <source>
        <dbReference type="EMBL" id="KUH36128.1"/>
    </source>
</evidence>
<gene>
    <name evidence="1" type="ORF">ATE80_25435</name>
</gene>
<keyword evidence="2" id="KW-1185">Reference proteome</keyword>
<reference evidence="1 2" key="1">
    <citation type="submission" date="2015-11" db="EMBL/GenBank/DDBJ databases">
        <title>Genome-wide analysis reveals the secondary metabolome in Streptomyces kanasensis ZX01.</title>
        <authorList>
            <person name="Zhang G."/>
            <person name="Han L."/>
            <person name="Feng J."/>
            <person name="Zhang X."/>
        </authorList>
    </citation>
    <scope>NUCLEOTIDE SEQUENCE [LARGE SCALE GENOMIC DNA]</scope>
    <source>
        <strain evidence="1 2">ZX01</strain>
    </source>
</reference>
<comment type="caution">
    <text evidence="1">The sequence shown here is derived from an EMBL/GenBank/DDBJ whole genome shotgun (WGS) entry which is preliminary data.</text>
</comment>